<dbReference type="PANTHER" id="PTHR43788:SF8">
    <property type="entry name" value="DNA-BINDING PROTEIN SMUBP-2"/>
    <property type="match status" value="1"/>
</dbReference>
<keyword evidence="10" id="KW-1185">Reference proteome</keyword>
<evidence type="ECO:0000256" key="3">
    <source>
        <dbReference type="ARBA" id="ARBA00022801"/>
    </source>
</evidence>
<evidence type="ECO:0000256" key="1">
    <source>
        <dbReference type="ARBA" id="ARBA00007913"/>
    </source>
</evidence>
<comment type="similarity">
    <text evidence="1">Belongs to the DNA2/NAM7 helicase family.</text>
</comment>
<evidence type="ECO:0000259" key="7">
    <source>
        <dbReference type="Pfam" id="PF13086"/>
    </source>
</evidence>
<keyword evidence="3 9" id="KW-0378">Hydrolase</keyword>
<dbReference type="EMBL" id="JAGMWT010000016">
    <property type="protein sequence ID" value="KAH7115249.1"/>
    <property type="molecule type" value="Genomic_DNA"/>
</dbReference>
<evidence type="ECO:0000256" key="6">
    <source>
        <dbReference type="SAM" id="MobiDB-lite"/>
    </source>
</evidence>
<sequence length="1287" mass="144464">MPPKQNKGPSSRGNRGASNPQSHRGNRGGSSTRWRAHTARGSRENVEMQDAVLGNDEMEDLENDMSIKRNVIRGAYQDLPKEVQKKVENLDSDLYQEISALFPNLPIEELFDLRGQDAPSFSHVPSVMNRLGYYPNVVVRIEYDGDLASTIGQGIDGSHHVRAYFHLHSQYPCISLQTDNELCLDLISGKELENLVEKTPLMPPNWKDKKSKSNNSFALRIGLADTHIPVSGADHDKLNLIIQGLTDGTFISNSSSDSLAAATSRGTTITIFFQQQESKNGVISDGVTTPLRAAEQFLLRMKMLMMLSRRLGDMWFYRIQVWKQQSSNDPVGTIGNSKVPRWLVTQFKCIEYSKDGKVVKYGKPMPSAWSALHAVRVWPNHGIQVMLQQLSVARQAQYQTRMLKSFVQSDERFEITAQFIELGKSASGRTTFAIFLFGKNTDIFTQMDVAEPSVDSRMDITWTEENLKEVVSNRHIFHGVVVPNVIKNGATFTCVAEGPFRKPKGFPTREHVPVHITAIDDPKSNGRRAAALAEFITIDPLDKPVGPDYLASFMCNRDPPGHQSILRDNTTTEQLDMFIRLIENSQPNQEQKDFAISTTQSKTGMEILFGPAGTGKSKTLNIIIGAHTGIGRKVLYTSGQNNPVEKAVEDFSKWADQHPLAGIEEWEILHFTGGANTIQAAENSIQRQEMLDRTMDQLQQVSQVNLVALTGALPQIEPTTNEKDKDSQRRAMKEMSQQLDDLFRDTIKNTRGPDYKHTLGWKLPQRIIAYSNRSESQEECRLANKYLSLKRDMRGARGQAKTDLRKILDLLEEKLAHWYITNEVKAVFCTNSMSCHMFLLESFSPAVLVIDEGAHMNLADMITPIAAFMRTFHEGRPNSILQVVIAGDYKQGKPFSAGAATDEAHLISKHSAFEGLSTNALKTHGSRELRTCYRFLPELLPMVKKIWYPNLESDDVVLKEDVDLQQTIKSYLSSTLGKAWSGVNRVAYDVSGPNVKAVVYEGTNSKINEEEAERVSHYAQELLDFAPPPNCCRILPKDIGIISVYAAQVKLIQGKLTSLEKQRSSPIGLNRIAVRTMAHAQGEQWPIVIWSMVASIGEQYPNPNKRVPLRFVGDPGSLCVGATRQRFHLAMFDDFRMLVQITRSGHPSTYSFKPFKDMMNWIYENQEIISVADWNLHLLGQELPRTNTFRIDTKLDLKLPVSGKRTIDSRPEPTPAEPMEPAYQRTRRGAFTVSTLSYRGRDIASPRGAGRAQQSGPNRLLQHRQPSQHGSQGLQDQPLEPGQIREP</sequence>
<feature type="compositionally biased region" description="Polar residues" evidence="6">
    <location>
        <begin position="1264"/>
        <end position="1275"/>
    </location>
</feature>
<gene>
    <name evidence="9" type="ORF">B0J11DRAFT_594566</name>
</gene>
<proteinExistence type="inferred from homology"/>
<dbReference type="SUPFAM" id="SSF52540">
    <property type="entry name" value="P-loop containing nucleoside triphosphate hydrolases"/>
    <property type="match status" value="1"/>
</dbReference>
<name>A0A9P9ID06_9PLEO</name>
<organism evidence="9 10">
    <name type="scientific">Dendryphion nanum</name>
    <dbReference type="NCBI Taxonomy" id="256645"/>
    <lineage>
        <taxon>Eukaryota</taxon>
        <taxon>Fungi</taxon>
        <taxon>Dikarya</taxon>
        <taxon>Ascomycota</taxon>
        <taxon>Pezizomycotina</taxon>
        <taxon>Dothideomycetes</taxon>
        <taxon>Pleosporomycetidae</taxon>
        <taxon>Pleosporales</taxon>
        <taxon>Torulaceae</taxon>
        <taxon>Dendryphion</taxon>
    </lineage>
</organism>
<evidence type="ECO:0000259" key="8">
    <source>
        <dbReference type="Pfam" id="PF13087"/>
    </source>
</evidence>
<accession>A0A9P9ID06</accession>
<dbReference type="Pfam" id="PF13086">
    <property type="entry name" value="AAA_11"/>
    <property type="match status" value="1"/>
</dbReference>
<feature type="compositionally biased region" description="Polar residues" evidence="6">
    <location>
        <begin position="7"/>
        <end position="33"/>
    </location>
</feature>
<dbReference type="InterPro" id="IPR041679">
    <property type="entry name" value="DNA2/NAM7-like_C"/>
</dbReference>
<dbReference type="InterPro" id="IPR027417">
    <property type="entry name" value="P-loop_NTPase"/>
</dbReference>
<feature type="region of interest" description="Disordered" evidence="6">
    <location>
        <begin position="1202"/>
        <end position="1287"/>
    </location>
</feature>
<feature type="region of interest" description="Disordered" evidence="6">
    <location>
        <begin position="1"/>
        <end position="45"/>
    </location>
</feature>
<evidence type="ECO:0000256" key="5">
    <source>
        <dbReference type="ARBA" id="ARBA00022840"/>
    </source>
</evidence>
<dbReference type="OrthoDB" id="3793553at2759"/>
<dbReference type="Proteomes" id="UP000700596">
    <property type="component" value="Unassembled WGS sequence"/>
</dbReference>
<reference evidence="9" key="1">
    <citation type="journal article" date="2021" name="Nat. Commun.">
        <title>Genetic determinants of endophytism in the Arabidopsis root mycobiome.</title>
        <authorList>
            <person name="Mesny F."/>
            <person name="Miyauchi S."/>
            <person name="Thiergart T."/>
            <person name="Pickel B."/>
            <person name="Atanasova L."/>
            <person name="Karlsson M."/>
            <person name="Huettel B."/>
            <person name="Barry K.W."/>
            <person name="Haridas S."/>
            <person name="Chen C."/>
            <person name="Bauer D."/>
            <person name="Andreopoulos W."/>
            <person name="Pangilinan J."/>
            <person name="LaButti K."/>
            <person name="Riley R."/>
            <person name="Lipzen A."/>
            <person name="Clum A."/>
            <person name="Drula E."/>
            <person name="Henrissat B."/>
            <person name="Kohler A."/>
            <person name="Grigoriev I.V."/>
            <person name="Martin F.M."/>
            <person name="Hacquard S."/>
        </authorList>
    </citation>
    <scope>NUCLEOTIDE SEQUENCE</scope>
    <source>
        <strain evidence="9">MPI-CAGE-CH-0243</strain>
    </source>
</reference>
<dbReference type="Pfam" id="PF13087">
    <property type="entry name" value="AAA_12"/>
    <property type="match status" value="1"/>
</dbReference>
<dbReference type="InterPro" id="IPR047187">
    <property type="entry name" value="SF1_C_Upf1"/>
</dbReference>
<evidence type="ECO:0000313" key="9">
    <source>
        <dbReference type="EMBL" id="KAH7115249.1"/>
    </source>
</evidence>
<dbReference type="PANTHER" id="PTHR43788">
    <property type="entry name" value="DNA2/NAM7 HELICASE FAMILY MEMBER"/>
    <property type="match status" value="1"/>
</dbReference>
<dbReference type="GO" id="GO:0016787">
    <property type="term" value="F:hydrolase activity"/>
    <property type="evidence" value="ECO:0007669"/>
    <property type="project" value="UniProtKB-KW"/>
</dbReference>
<keyword evidence="5" id="KW-0067">ATP-binding</keyword>
<comment type="caution">
    <text evidence="9">The sequence shown here is derived from an EMBL/GenBank/DDBJ whole genome shotgun (WGS) entry which is preliminary data.</text>
</comment>
<feature type="domain" description="DNA2/NAM7 helicase-like C-terminal" evidence="8">
    <location>
        <begin position="910"/>
        <end position="1131"/>
    </location>
</feature>
<evidence type="ECO:0000256" key="4">
    <source>
        <dbReference type="ARBA" id="ARBA00022806"/>
    </source>
</evidence>
<dbReference type="InterPro" id="IPR050534">
    <property type="entry name" value="Coronavir_polyprotein_1ab"/>
</dbReference>
<protein>
    <submittedName>
        <fullName evidence="9">P-loop containing nucleoside triphosphate hydrolase protein</fullName>
    </submittedName>
</protein>
<evidence type="ECO:0000313" key="10">
    <source>
        <dbReference type="Proteomes" id="UP000700596"/>
    </source>
</evidence>
<feature type="domain" description="DNA2/NAM7 helicase helicase" evidence="7">
    <location>
        <begin position="588"/>
        <end position="891"/>
    </location>
</feature>
<dbReference type="GO" id="GO:0005524">
    <property type="term" value="F:ATP binding"/>
    <property type="evidence" value="ECO:0007669"/>
    <property type="project" value="UniProtKB-KW"/>
</dbReference>
<evidence type="ECO:0000256" key="2">
    <source>
        <dbReference type="ARBA" id="ARBA00022741"/>
    </source>
</evidence>
<dbReference type="Gene3D" id="3.40.50.300">
    <property type="entry name" value="P-loop containing nucleotide triphosphate hydrolases"/>
    <property type="match status" value="2"/>
</dbReference>
<dbReference type="InterPro" id="IPR041677">
    <property type="entry name" value="DNA2/NAM7_AAA_11"/>
</dbReference>
<dbReference type="CDD" id="cd18808">
    <property type="entry name" value="SF1_C_Upf1"/>
    <property type="match status" value="1"/>
</dbReference>
<keyword evidence="2" id="KW-0547">Nucleotide-binding</keyword>
<dbReference type="GO" id="GO:0043139">
    <property type="term" value="F:5'-3' DNA helicase activity"/>
    <property type="evidence" value="ECO:0007669"/>
    <property type="project" value="TreeGrafter"/>
</dbReference>
<keyword evidence="4" id="KW-0347">Helicase</keyword>